<dbReference type="InterPro" id="IPR011067">
    <property type="entry name" value="Plasmid_toxin/cell-grow_inhib"/>
</dbReference>
<sequence>MGTSTGIALSSGLCPGGVVLLPFPFSDLSETKLRPALLIAETGRGDWICCQITSQPYADPQAVEIDDNHFAKGSLRRISYVRPGKLFTANRSLFRRSLGLISANALESIRKALIAIISSPAASA</sequence>
<dbReference type="EMBL" id="JH603170">
    <property type="protein sequence ID" value="EIC20438.1"/>
    <property type="molecule type" value="Genomic_DNA"/>
</dbReference>
<keyword evidence="2" id="KW-1185">Reference proteome</keyword>
<dbReference type="Pfam" id="PF02452">
    <property type="entry name" value="PemK_toxin"/>
    <property type="match status" value="1"/>
</dbReference>
<dbReference type="STRING" id="631362.Thi970DRAFT_04074"/>
<dbReference type="Gene3D" id="2.30.30.110">
    <property type="match status" value="1"/>
</dbReference>
<accession>H8Z531</accession>
<dbReference type="InterPro" id="IPR003477">
    <property type="entry name" value="PemK-like"/>
</dbReference>
<reference evidence="1 2" key="2">
    <citation type="submission" date="2011-11" db="EMBL/GenBank/DDBJ databases">
        <authorList>
            <consortium name="US DOE Joint Genome Institute"/>
            <person name="Lucas S."/>
            <person name="Han J."/>
            <person name="Lapidus A."/>
            <person name="Cheng J.-F."/>
            <person name="Goodwin L."/>
            <person name="Pitluck S."/>
            <person name="Peters L."/>
            <person name="Ovchinnikova G."/>
            <person name="Zhang X."/>
            <person name="Detter J.C."/>
            <person name="Han C."/>
            <person name="Tapia R."/>
            <person name="Land M."/>
            <person name="Hauser L."/>
            <person name="Kyrpides N."/>
            <person name="Ivanova N."/>
            <person name="Pagani I."/>
            <person name="Vogl K."/>
            <person name="Liu Z."/>
            <person name="Overmann J."/>
            <person name="Frigaard N.-U."/>
            <person name="Bryant D."/>
            <person name="Woyke T."/>
        </authorList>
    </citation>
    <scope>NUCLEOTIDE SEQUENCE [LARGE SCALE GENOMIC DNA]</scope>
    <source>
        <strain evidence="1 2">970</strain>
    </source>
</reference>
<evidence type="ECO:0000313" key="2">
    <source>
        <dbReference type="Proteomes" id="UP000002964"/>
    </source>
</evidence>
<dbReference type="GO" id="GO:0003677">
    <property type="term" value="F:DNA binding"/>
    <property type="evidence" value="ECO:0007669"/>
    <property type="project" value="InterPro"/>
</dbReference>
<name>H8Z531_9GAMM</name>
<dbReference type="eggNOG" id="COG2337">
    <property type="taxonomic scope" value="Bacteria"/>
</dbReference>
<dbReference type="AlphaFoldDB" id="H8Z531"/>
<dbReference type="HOGENOM" id="CLU_121823_6_0_6"/>
<organism evidence="1 2">
    <name type="scientific">Thiorhodovibrio frisius</name>
    <dbReference type="NCBI Taxonomy" id="631362"/>
    <lineage>
        <taxon>Bacteria</taxon>
        <taxon>Pseudomonadati</taxon>
        <taxon>Pseudomonadota</taxon>
        <taxon>Gammaproteobacteria</taxon>
        <taxon>Chromatiales</taxon>
        <taxon>Chromatiaceae</taxon>
        <taxon>Thiorhodovibrio</taxon>
    </lineage>
</organism>
<evidence type="ECO:0000313" key="1">
    <source>
        <dbReference type="EMBL" id="EIC20438.1"/>
    </source>
</evidence>
<protein>
    <submittedName>
        <fullName evidence="1">PemK-like protein</fullName>
    </submittedName>
</protein>
<gene>
    <name evidence="1" type="ORF">Thi970DRAFT_04074</name>
</gene>
<reference evidence="2" key="1">
    <citation type="submission" date="2011-06" db="EMBL/GenBank/DDBJ databases">
        <authorList>
            <consortium name="US DOE Joint Genome Institute (JGI-PGF)"/>
            <person name="Lucas S."/>
            <person name="Han J."/>
            <person name="Lapidus A."/>
            <person name="Cheng J.-F."/>
            <person name="Goodwin L."/>
            <person name="Pitluck S."/>
            <person name="Peters L."/>
            <person name="Land M.L."/>
            <person name="Hauser L."/>
            <person name="Vogl K."/>
            <person name="Liu Z."/>
            <person name="Overmann J."/>
            <person name="Frigaard N.-U."/>
            <person name="Bryant D.A."/>
            <person name="Woyke T.J."/>
        </authorList>
    </citation>
    <scope>NUCLEOTIDE SEQUENCE [LARGE SCALE GENOMIC DNA]</scope>
    <source>
        <strain evidence="2">970</strain>
    </source>
</reference>
<proteinExistence type="predicted"/>
<dbReference type="SUPFAM" id="SSF50118">
    <property type="entry name" value="Cell growth inhibitor/plasmid maintenance toxic component"/>
    <property type="match status" value="1"/>
</dbReference>
<dbReference type="Proteomes" id="UP000002964">
    <property type="component" value="Unassembled WGS sequence"/>
</dbReference>